<evidence type="ECO:0000313" key="1">
    <source>
        <dbReference type="EMBL" id="MFO2475972.1"/>
    </source>
</evidence>
<evidence type="ECO:0000313" key="2">
    <source>
        <dbReference type="Proteomes" id="UP001637618"/>
    </source>
</evidence>
<proteinExistence type="predicted"/>
<keyword evidence="2" id="KW-1185">Reference proteome</keyword>
<protein>
    <submittedName>
        <fullName evidence="1">Uncharacterized protein</fullName>
    </submittedName>
</protein>
<dbReference type="EMBL" id="JAPEQY010000001">
    <property type="protein sequence ID" value="MFO2475972.1"/>
    <property type="molecule type" value="Genomic_DNA"/>
</dbReference>
<dbReference type="Proteomes" id="UP001637618">
    <property type="component" value="Unassembled WGS sequence"/>
</dbReference>
<reference evidence="1" key="1">
    <citation type="submission" date="2022-11" db="EMBL/GenBank/DDBJ databases">
        <title>Draft genome sequences of strains of Pseudomonas imrae sp. nov.</title>
        <authorList>
            <person name="Salva Serra F."/>
            <person name="Nimje P."/>
            <person name="Moore E.R.B."/>
            <person name="Marathe N.P."/>
        </authorList>
    </citation>
    <scope>NUCLEOTIDE SEQUENCE</scope>
    <source>
        <strain evidence="1">15FMM2</strain>
    </source>
</reference>
<accession>A0ACC7PB84</accession>
<gene>
    <name evidence="1" type="ORF">OOJ96_00935</name>
</gene>
<comment type="caution">
    <text evidence="1">The sequence shown here is derived from an EMBL/GenBank/DDBJ whole genome shotgun (WGS) entry which is preliminary data.</text>
</comment>
<sequence>MSGISTIVNFGCLSDEQRWDAQRYEWKWLAELDEHDRDIVNLLDCLSDGEFSGQASAVQFHDLLLSEIREGYPKSLANDWGQILAYVNIIAYEEMRHGIALATAHHYVSTGELSYVDKLSVREYSQKYIWCYEDRKYWDLYSYTFAHLFGEVVNTELYRDVRSQVHHPALQALITNIMKDEARHTQAWAAVIEELVKSDPEHLERSLAVIDVGLTYHNAMVHETYFEGQNKLMQLFLPAKRGEGAVDRIVRKKTQLMEQIFGNRSPYSQEQMRAQHVSFLVKGLGQTRAIHSPESEDGILFLQN</sequence>
<name>A0ACC7PB84_9PSED</name>
<organism evidence="1 2">
    <name type="scientific">Pseudomonas imrae</name>
    <dbReference type="NCBI Taxonomy" id="2992837"/>
    <lineage>
        <taxon>Bacteria</taxon>
        <taxon>Pseudomonadati</taxon>
        <taxon>Pseudomonadota</taxon>
        <taxon>Gammaproteobacteria</taxon>
        <taxon>Pseudomonadales</taxon>
        <taxon>Pseudomonadaceae</taxon>
        <taxon>Pseudomonas</taxon>
    </lineage>
</organism>